<evidence type="ECO:0000256" key="11">
    <source>
        <dbReference type="ARBA" id="ARBA00023224"/>
    </source>
</evidence>
<keyword evidence="6" id="KW-0297">G-protein coupled receptor</keyword>
<evidence type="ECO:0000259" key="19">
    <source>
        <dbReference type="PROSITE" id="PS50262"/>
    </source>
</evidence>
<dbReference type="OMA" id="AWMENTS"/>
<sequence>MENNSLSYEFEYGDYTDLLPDIPVDCSGGACLAIDTFHVAPLLFYTAIFLVGVPGNVMVAWVSGKWAGRGRRATWFLHLAVADLLCCLSGLLLAVPLAHRGHWPFGALGCRLLPAAVLLSMFARVLLLAVLSADFCLLALGCASWAEAPWAHRAWLARGAAWTVALLLTVPSALYRRLHQEHFPARLKCVVDYGGSATVEGSVAAMRFICGFLGPLALVVSCHIVLLLRAAPRHWPLGTAVVVGFFVCWAPYHLLGLVLASAAPHSALLARALHAEPWVVGLAFAHSCLNPFLFLYFGRARLRQSLPAACHWALRESQEEEDSVISKVSTSQELVLEMEV</sequence>
<evidence type="ECO:0000256" key="10">
    <source>
        <dbReference type="ARBA" id="ARBA00023180"/>
    </source>
</evidence>
<keyword evidence="7 18" id="KW-0472">Membrane</keyword>
<evidence type="ECO:0000256" key="6">
    <source>
        <dbReference type="ARBA" id="ARBA00023040"/>
    </source>
</evidence>
<evidence type="ECO:0000256" key="9">
    <source>
        <dbReference type="ARBA" id="ARBA00023170"/>
    </source>
</evidence>
<dbReference type="PANTHER" id="PTHR24225">
    <property type="entry name" value="CHEMOTACTIC RECEPTOR"/>
    <property type="match status" value="1"/>
</dbReference>
<dbReference type="GO" id="GO:0032677">
    <property type="term" value="P:regulation of interleukin-8 production"/>
    <property type="evidence" value="ECO:0007669"/>
    <property type="project" value="Ensembl"/>
</dbReference>
<dbReference type="InterPro" id="IPR000826">
    <property type="entry name" value="Formyl_rcpt-rel"/>
</dbReference>
<dbReference type="OrthoDB" id="9835842at2759"/>
<feature type="transmembrane region" description="Helical" evidence="18">
    <location>
        <begin position="278"/>
        <end position="297"/>
    </location>
</feature>
<evidence type="ECO:0000313" key="20">
    <source>
        <dbReference type="Ensembl" id="ENSCPOP00000016217.1"/>
    </source>
</evidence>
<comment type="function">
    <text evidence="13">Receptor for the chemotactic and inflammatory C3a, C4a and C5a anaphylatoxin peptides and also for their dearginated forms ASP/C3adesArg, C4adesArg and C5adesArg respectively. Couples weakly to G(i)-mediated signaling pathways.</text>
</comment>
<feature type="transmembrane region" description="Helical" evidence="18">
    <location>
        <begin position="235"/>
        <end position="258"/>
    </location>
</feature>
<feature type="domain" description="G-protein coupled receptors family 1 profile" evidence="19">
    <location>
        <begin position="55"/>
        <end position="294"/>
    </location>
</feature>
<name>H0VZT3_CAVPO</name>
<reference evidence="20" key="3">
    <citation type="submission" date="2025-09" db="UniProtKB">
        <authorList>
            <consortium name="Ensembl"/>
        </authorList>
    </citation>
    <scope>IDENTIFICATION</scope>
    <source>
        <strain evidence="20">2N</strain>
    </source>
</reference>
<dbReference type="GO" id="GO:0032720">
    <property type="term" value="P:negative regulation of tumor necrosis factor production"/>
    <property type="evidence" value="ECO:0007669"/>
    <property type="project" value="Ensembl"/>
</dbReference>
<dbReference type="GO" id="GO:0009925">
    <property type="term" value="C:basal plasma membrane"/>
    <property type="evidence" value="ECO:0007669"/>
    <property type="project" value="Ensembl"/>
</dbReference>
<evidence type="ECO:0000256" key="18">
    <source>
        <dbReference type="SAM" id="Phobius"/>
    </source>
</evidence>
<keyword evidence="3" id="KW-0597">Phosphoprotein</keyword>
<keyword evidence="9" id="KW-0675">Receptor</keyword>
<evidence type="ECO:0000256" key="15">
    <source>
        <dbReference type="ARBA" id="ARBA00068514"/>
    </source>
</evidence>
<dbReference type="KEGG" id="cpoc:100728778"/>
<comment type="subcellular location">
    <subcellularLocation>
        <location evidence="1">Cell membrane</location>
        <topology evidence="1">Multi-pass membrane protein</topology>
    </subcellularLocation>
</comment>
<feature type="transmembrane region" description="Helical" evidence="18">
    <location>
        <begin position="155"/>
        <end position="175"/>
    </location>
</feature>
<dbReference type="Pfam" id="PF00001">
    <property type="entry name" value="7tm_1"/>
    <property type="match status" value="1"/>
</dbReference>
<proteinExistence type="inferred from homology"/>
<evidence type="ECO:0000256" key="16">
    <source>
        <dbReference type="ARBA" id="ARBA00078355"/>
    </source>
</evidence>
<dbReference type="RefSeq" id="XP_003464746.2">
    <property type="nucleotide sequence ID" value="XM_003464698.4"/>
</dbReference>
<evidence type="ECO:0000256" key="1">
    <source>
        <dbReference type="ARBA" id="ARBA00004651"/>
    </source>
</evidence>
<dbReference type="GO" id="GO:0045177">
    <property type="term" value="C:apical part of cell"/>
    <property type="evidence" value="ECO:0007669"/>
    <property type="project" value="Ensembl"/>
</dbReference>
<keyword evidence="11" id="KW-0807">Transducer</keyword>
<dbReference type="InParanoid" id="H0VZT3"/>
<evidence type="ECO:0000256" key="8">
    <source>
        <dbReference type="ARBA" id="ARBA00023157"/>
    </source>
</evidence>
<dbReference type="GO" id="GO:0007204">
    <property type="term" value="P:positive regulation of cytosolic calcium ion concentration"/>
    <property type="evidence" value="ECO:0007669"/>
    <property type="project" value="TreeGrafter"/>
</dbReference>
<gene>
    <name evidence="20" type="primary">C5AR2</name>
</gene>
<protein>
    <recommendedName>
        <fullName evidence="15">C5a anaphylatoxin chemotactic receptor 2</fullName>
    </recommendedName>
    <alternativeName>
        <fullName evidence="16">Complement component 5a receptor 2</fullName>
    </alternativeName>
    <alternativeName>
        <fullName evidence="17">G-protein coupled receptor 77</fullName>
    </alternativeName>
</protein>
<evidence type="ECO:0000256" key="7">
    <source>
        <dbReference type="ARBA" id="ARBA00023136"/>
    </source>
</evidence>
<dbReference type="GO" id="GO:0006954">
    <property type="term" value="P:inflammatory response"/>
    <property type="evidence" value="ECO:0007669"/>
    <property type="project" value="TreeGrafter"/>
</dbReference>
<feature type="transmembrane region" description="Helical" evidence="18">
    <location>
        <begin position="42"/>
        <end position="63"/>
    </location>
</feature>
<evidence type="ECO:0000256" key="5">
    <source>
        <dbReference type="ARBA" id="ARBA00022989"/>
    </source>
</evidence>
<keyword evidence="4 18" id="KW-0812">Transmembrane</keyword>
<keyword evidence="8" id="KW-1015">Disulfide bond</keyword>
<dbReference type="Ensembl" id="ENSCPOT00000010631.3">
    <property type="protein sequence ID" value="ENSCPOP00000016217.1"/>
    <property type="gene ID" value="ENSCPOG00000010536.4"/>
</dbReference>
<dbReference type="SUPFAM" id="SSF81321">
    <property type="entry name" value="Family A G protein-coupled receptor-like"/>
    <property type="match status" value="1"/>
</dbReference>
<dbReference type="GeneID" id="100728778"/>
<keyword evidence="21" id="KW-1185">Reference proteome</keyword>
<comment type="similarity">
    <text evidence="12">Belongs to the chemokine-like receptor (CMKLR) family.</text>
</comment>
<feature type="transmembrane region" description="Helical" evidence="18">
    <location>
        <begin position="204"/>
        <end position="228"/>
    </location>
</feature>
<reference evidence="21" key="1">
    <citation type="journal article" date="2011" name="Nature">
        <title>A high-resolution map of human evolutionary constraint using 29 mammals.</title>
        <authorList>
            <person name="Lindblad-Toh K."/>
            <person name="Garber M."/>
            <person name="Zuk O."/>
            <person name="Lin M.F."/>
            <person name="Parker B.J."/>
            <person name="Washietl S."/>
            <person name="Kheradpour P."/>
            <person name="Ernst J."/>
            <person name="Jordan G."/>
            <person name="Mauceli E."/>
            <person name="Ward L.D."/>
            <person name="Lowe C.B."/>
            <person name="Holloway A.K."/>
            <person name="Clamp M."/>
            <person name="Gnerre S."/>
            <person name="Alfoldi J."/>
            <person name="Beal K."/>
            <person name="Chang J."/>
            <person name="Clawson H."/>
            <person name="Cuff J."/>
            <person name="Di Palma F."/>
            <person name="Fitzgerald S."/>
            <person name="Flicek P."/>
            <person name="Guttman M."/>
            <person name="Hubisz M.J."/>
            <person name="Jaffe D.B."/>
            <person name="Jungreis I."/>
            <person name="Kent W.J."/>
            <person name="Kostka D."/>
            <person name="Lara M."/>
            <person name="Martins A.L."/>
            <person name="Massingham T."/>
            <person name="Moltke I."/>
            <person name="Raney B.J."/>
            <person name="Rasmussen M.D."/>
            <person name="Robinson J."/>
            <person name="Stark A."/>
            <person name="Vilella A.J."/>
            <person name="Wen J."/>
            <person name="Xie X."/>
            <person name="Zody M.C."/>
            <person name="Baldwin J."/>
            <person name="Bloom T."/>
            <person name="Chin C.W."/>
            <person name="Heiman D."/>
            <person name="Nicol R."/>
            <person name="Nusbaum C."/>
            <person name="Young S."/>
            <person name="Wilkinson J."/>
            <person name="Worley K.C."/>
            <person name="Kovar C.L."/>
            <person name="Muzny D.M."/>
            <person name="Gibbs R.A."/>
            <person name="Cree A."/>
            <person name="Dihn H.H."/>
            <person name="Fowler G."/>
            <person name="Jhangiani S."/>
            <person name="Joshi V."/>
            <person name="Lee S."/>
            <person name="Lewis L.R."/>
            <person name="Nazareth L.V."/>
            <person name="Okwuonu G."/>
            <person name="Santibanez J."/>
            <person name="Warren W.C."/>
            <person name="Mardis E.R."/>
            <person name="Weinstock G.M."/>
            <person name="Wilson R.K."/>
            <person name="Delehaunty K."/>
            <person name="Dooling D."/>
            <person name="Fronik C."/>
            <person name="Fulton L."/>
            <person name="Fulton B."/>
            <person name="Graves T."/>
            <person name="Minx P."/>
            <person name="Sodergren E."/>
            <person name="Birney E."/>
            <person name="Margulies E.H."/>
            <person name="Herrero J."/>
            <person name="Green E.D."/>
            <person name="Haussler D."/>
            <person name="Siepel A."/>
            <person name="Goldman N."/>
            <person name="Pollard K.S."/>
            <person name="Pedersen J.S."/>
            <person name="Lander E.S."/>
            <person name="Kellis M."/>
        </authorList>
    </citation>
    <scope>NUCLEOTIDE SEQUENCE [LARGE SCALE GENOMIC DNA]</scope>
    <source>
        <strain evidence="21">2N</strain>
    </source>
</reference>
<dbReference type="HOGENOM" id="CLU_009579_8_0_1"/>
<keyword evidence="10" id="KW-0325">Glycoprotein</keyword>
<dbReference type="GO" id="GO:0032715">
    <property type="term" value="P:negative regulation of interleukin-6 production"/>
    <property type="evidence" value="ECO:0007669"/>
    <property type="project" value="Ensembl"/>
</dbReference>
<feature type="transmembrane region" description="Helical" evidence="18">
    <location>
        <begin position="115"/>
        <end position="143"/>
    </location>
</feature>
<evidence type="ECO:0000256" key="3">
    <source>
        <dbReference type="ARBA" id="ARBA00022553"/>
    </source>
</evidence>
<dbReference type="PROSITE" id="PS50262">
    <property type="entry name" value="G_PROTEIN_RECEP_F1_2"/>
    <property type="match status" value="1"/>
</dbReference>
<evidence type="ECO:0000256" key="2">
    <source>
        <dbReference type="ARBA" id="ARBA00022475"/>
    </source>
</evidence>
<dbReference type="Gene3D" id="1.20.1070.10">
    <property type="entry name" value="Rhodopsin 7-helix transmembrane proteins"/>
    <property type="match status" value="1"/>
</dbReference>
<dbReference type="PANTHER" id="PTHR24225:SF1">
    <property type="entry name" value="C5A ANAPHYLATOXIN CHEMOTACTIC RECEPTOR 2"/>
    <property type="match status" value="1"/>
</dbReference>
<dbReference type="CTD" id="27202"/>
<dbReference type="eggNOG" id="ENOG502R35Z">
    <property type="taxonomic scope" value="Eukaryota"/>
</dbReference>
<dbReference type="Bgee" id="ENSCPOG00000010536">
    <property type="expression patterns" value="Expressed in uterine cervix and 2 other cell types or tissues"/>
</dbReference>
<evidence type="ECO:0000256" key="4">
    <source>
        <dbReference type="ARBA" id="ARBA00022692"/>
    </source>
</evidence>
<dbReference type="FunFam" id="1.20.1070.10:FF:000296">
    <property type="entry name" value="C5a anaphylatoxin chemotactic receptor 2"/>
    <property type="match status" value="1"/>
</dbReference>
<evidence type="ECO:0000256" key="12">
    <source>
        <dbReference type="ARBA" id="ARBA00025736"/>
    </source>
</evidence>
<dbReference type="AlphaFoldDB" id="H0VZT3"/>
<organism evidence="20 21">
    <name type="scientific">Cavia porcellus</name>
    <name type="common">Guinea pig</name>
    <dbReference type="NCBI Taxonomy" id="10141"/>
    <lineage>
        <taxon>Eukaryota</taxon>
        <taxon>Metazoa</taxon>
        <taxon>Chordata</taxon>
        <taxon>Craniata</taxon>
        <taxon>Vertebrata</taxon>
        <taxon>Euteleostomi</taxon>
        <taxon>Mammalia</taxon>
        <taxon>Eutheria</taxon>
        <taxon>Euarchontoglires</taxon>
        <taxon>Glires</taxon>
        <taxon>Rodentia</taxon>
        <taxon>Hystricomorpha</taxon>
        <taxon>Caviidae</taxon>
        <taxon>Cavia</taxon>
    </lineage>
</organism>
<feature type="transmembrane region" description="Helical" evidence="18">
    <location>
        <begin position="75"/>
        <end position="95"/>
    </location>
</feature>
<comment type="subunit">
    <text evidence="14">Interacts with C3 (the anaphylatoxin peptide C3a and the adipogenic hormone ASP); the interaction occurs with higher affinity for ASP, enhancing the phosphorylation and activation of GPR77, recruitment of ARRB2 to the cell surface and endocytosis of GRP77.</text>
</comment>
<dbReference type="GO" id="GO:0004930">
    <property type="term" value="F:G protein-coupled receptor activity"/>
    <property type="evidence" value="ECO:0007669"/>
    <property type="project" value="UniProtKB-KW"/>
</dbReference>
<evidence type="ECO:0000256" key="13">
    <source>
        <dbReference type="ARBA" id="ARBA00053872"/>
    </source>
</evidence>
<dbReference type="Proteomes" id="UP000005447">
    <property type="component" value="Unassembled WGS sequence"/>
</dbReference>
<dbReference type="PRINTS" id="PR00237">
    <property type="entry name" value="GPCRRHODOPSN"/>
</dbReference>
<accession>H0VZT3</accession>
<dbReference type="GO" id="GO:0004878">
    <property type="term" value="F:complement component C5a receptor activity"/>
    <property type="evidence" value="ECO:0007669"/>
    <property type="project" value="TreeGrafter"/>
</dbReference>
<evidence type="ECO:0000313" key="21">
    <source>
        <dbReference type="Proteomes" id="UP000005447"/>
    </source>
</evidence>
<keyword evidence="5 18" id="KW-1133">Transmembrane helix</keyword>
<dbReference type="EMBL" id="AAKN02048275">
    <property type="status" value="NOT_ANNOTATED_CDS"/>
    <property type="molecule type" value="Genomic_DNA"/>
</dbReference>
<reference evidence="20" key="2">
    <citation type="submission" date="2025-08" db="UniProtKB">
        <authorList>
            <consortium name="Ensembl"/>
        </authorList>
    </citation>
    <scope>IDENTIFICATION</scope>
    <source>
        <strain evidence="20">2N</strain>
    </source>
</reference>
<dbReference type="STRING" id="10141.ENSCPOP00000016217"/>
<dbReference type="GO" id="GO:0007200">
    <property type="term" value="P:phospholipase C-activating G protein-coupled receptor signaling pathway"/>
    <property type="evidence" value="ECO:0007669"/>
    <property type="project" value="TreeGrafter"/>
</dbReference>
<dbReference type="InterPro" id="IPR017452">
    <property type="entry name" value="GPCR_Rhodpsn_7TM"/>
</dbReference>
<dbReference type="InterPro" id="IPR000276">
    <property type="entry name" value="GPCR_Rhodpsn"/>
</dbReference>
<dbReference type="GO" id="GO:0090024">
    <property type="term" value="P:negative regulation of neutrophil chemotaxis"/>
    <property type="evidence" value="ECO:0007669"/>
    <property type="project" value="Ensembl"/>
</dbReference>
<keyword evidence="2" id="KW-1003">Cell membrane</keyword>
<evidence type="ECO:0000256" key="14">
    <source>
        <dbReference type="ARBA" id="ARBA00062102"/>
    </source>
</evidence>
<dbReference type="VEuPathDB" id="HostDB:ENSCPOG00000010536"/>
<evidence type="ECO:0000256" key="17">
    <source>
        <dbReference type="ARBA" id="ARBA00083911"/>
    </source>
</evidence>
<dbReference type="FunCoup" id="H0VZT3">
    <property type="interactions" value="115"/>
</dbReference>
<dbReference type="GeneTree" id="ENSGT01140000282544"/>